<feature type="compositionally biased region" description="Acidic residues" evidence="1">
    <location>
        <begin position="62"/>
        <end position="73"/>
    </location>
</feature>
<accession>A0A146KVM3</accession>
<name>A0A146KVM3_LYGHE</name>
<evidence type="ECO:0000313" key="3">
    <source>
        <dbReference type="EMBL" id="JAQ00544.1"/>
    </source>
</evidence>
<sequence>MAKRHISDEEIRRLLEQSEGEEERQVQEGTRNIAEDNIDCSDDEGEEEVVEVNEYDNGSEVSESEEEADEMDVDTGEDFSFFIGKDNETIWMSKPPVQAASRVPAKNIIDIFPGPTEICRVTQKPIDAFLKFIDTDIIDTIVDCTNAFIASKRKEVDYSRCRDCNDTTRDEIMAVLGVLFLVGAKLGNRANCRELWKDDGTGMMITRATFSYKRFLFLLRSVRFDHPSTRAEREKTDKLAAIRNVYDMFLANCRNNYSHGEFTTIGEMLFAFRGRCGFVQYMPNKPAKYGLKYHAICDSKTYYTSHFEVYCGKQKPGPRDVSNQPYDIVQRLSQDIQRSNRNITMNDYYTSVPLADNLLERGLTVIGALKTNEREIPPEFISKSRKIGSTLYGFQYDKTLISIQTKRKKCVLILSTMHNSFMSTDEITGKLLMNTDYNSTKGGVDTVDEMCAAYSTAQQTRRWPLRIFFSFLDLAGINSQVVFLTNNPESTLGRREFLSALALELLEARLKIRAQISSLPKDIKLFLDKYREQPQTFAAPETGKRNGPCHVCGGKKCNRTTITCNNCRRFVCKKHSRHIATCEACGEDREEL</sequence>
<dbReference type="PANTHER" id="PTHR46599:SF6">
    <property type="entry name" value="DUAL SPECIFICITY PHOSPHATASE 26"/>
    <property type="match status" value="1"/>
</dbReference>
<dbReference type="Pfam" id="PF13843">
    <property type="entry name" value="DDE_Tnp_1_7"/>
    <property type="match status" value="1"/>
</dbReference>
<gene>
    <name evidence="3" type="primary">PGBD4_18</name>
    <name evidence="3" type="ORF">g.64237</name>
</gene>
<dbReference type="AlphaFoldDB" id="A0A146KVM3"/>
<feature type="compositionally biased region" description="Acidic residues" evidence="1">
    <location>
        <begin position="36"/>
        <end position="54"/>
    </location>
</feature>
<proteinExistence type="predicted"/>
<reference evidence="3" key="1">
    <citation type="journal article" date="2016" name="Gigascience">
        <title>De novo construction of an expanded transcriptome assembly for the western tarnished plant bug, Lygus hesperus.</title>
        <authorList>
            <person name="Tassone E.E."/>
            <person name="Geib S.M."/>
            <person name="Hall B."/>
            <person name="Fabrick J.A."/>
            <person name="Brent C.S."/>
            <person name="Hull J.J."/>
        </authorList>
    </citation>
    <scope>NUCLEOTIDE SEQUENCE</scope>
</reference>
<organism evidence="3">
    <name type="scientific">Lygus hesperus</name>
    <name type="common">Western plant bug</name>
    <dbReference type="NCBI Taxonomy" id="30085"/>
    <lineage>
        <taxon>Eukaryota</taxon>
        <taxon>Metazoa</taxon>
        <taxon>Ecdysozoa</taxon>
        <taxon>Arthropoda</taxon>
        <taxon>Hexapoda</taxon>
        <taxon>Insecta</taxon>
        <taxon>Pterygota</taxon>
        <taxon>Neoptera</taxon>
        <taxon>Paraneoptera</taxon>
        <taxon>Hemiptera</taxon>
        <taxon>Heteroptera</taxon>
        <taxon>Panheteroptera</taxon>
        <taxon>Cimicomorpha</taxon>
        <taxon>Miridae</taxon>
        <taxon>Mirini</taxon>
        <taxon>Lygus</taxon>
    </lineage>
</organism>
<dbReference type="PANTHER" id="PTHR46599">
    <property type="entry name" value="PIGGYBAC TRANSPOSABLE ELEMENT-DERIVED PROTEIN 4"/>
    <property type="match status" value="1"/>
</dbReference>
<feature type="domain" description="PiggyBac transposable element-derived protein" evidence="2">
    <location>
        <begin position="125"/>
        <end position="479"/>
    </location>
</feature>
<dbReference type="InterPro" id="IPR029526">
    <property type="entry name" value="PGBD"/>
</dbReference>
<feature type="region of interest" description="Disordered" evidence="1">
    <location>
        <begin position="1"/>
        <end position="73"/>
    </location>
</feature>
<protein>
    <submittedName>
        <fullName evidence="3">PiggyBac transposable element-derived protein 4</fullName>
    </submittedName>
</protein>
<evidence type="ECO:0000256" key="1">
    <source>
        <dbReference type="SAM" id="MobiDB-lite"/>
    </source>
</evidence>
<feature type="compositionally biased region" description="Basic and acidic residues" evidence="1">
    <location>
        <begin position="1"/>
        <end position="16"/>
    </location>
</feature>
<evidence type="ECO:0000259" key="2">
    <source>
        <dbReference type="Pfam" id="PF13843"/>
    </source>
</evidence>
<dbReference type="EMBL" id="GDHC01018085">
    <property type="protein sequence ID" value="JAQ00544.1"/>
    <property type="molecule type" value="Transcribed_RNA"/>
</dbReference>